<comment type="caution">
    <text evidence="1">The sequence shown here is derived from an EMBL/GenBank/DDBJ whole genome shotgun (WGS) entry which is preliminary data.</text>
</comment>
<reference evidence="1" key="1">
    <citation type="submission" date="2021-02" db="EMBL/GenBank/DDBJ databases">
        <authorList>
            <person name="Nowell W R."/>
        </authorList>
    </citation>
    <scope>NUCLEOTIDE SEQUENCE</scope>
    <source>
        <strain evidence="1">Ploen Becks lab</strain>
    </source>
</reference>
<sequence>LQKLSEEVSFVPPLSPRDALFGGRTNTIRLYYKTKINEKIF</sequence>
<dbReference type="EMBL" id="CAJNOC010014434">
    <property type="protein sequence ID" value="CAF1160929.1"/>
    <property type="molecule type" value="Genomic_DNA"/>
</dbReference>
<accession>A0A814TG45</accession>
<name>A0A814TG45_9BILA</name>
<dbReference type="AlphaFoldDB" id="A0A814TG45"/>
<keyword evidence="2" id="KW-1185">Reference proteome</keyword>
<feature type="non-terminal residue" evidence="1">
    <location>
        <position position="1"/>
    </location>
</feature>
<dbReference type="Proteomes" id="UP000663879">
    <property type="component" value="Unassembled WGS sequence"/>
</dbReference>
<organism evidence="1 2">
    <name type="scientific">Brachionus calyciflorus</name>
    <dbReference type="NCBI Taxonomy" id="104777"/>
    <lineage>
        <taxon>Eukaryota</taxon>
        <taxon>Metazoa</taxon>
        <taxon>Spiralia</taxon>
        <taxon>Gnathifera</taxon>
        <taxon>Rotifera</taxon>
        <taxon>Eurotatoria</taxon>
        <taxon>Monogononta</taxon>
        <taxon>Pseudotrocha</taxon>
        <taxon>Ploima</taxon>
        <taxon>Brachionidae</taxon>
        <taxon>Brachionus</taxon>
    </lineage>
</organism>
<evidence type="ECO:0000313" key="2">
    <source>
        <dbReference type="Proteomes" id="UP000663879"/>
    </source>
</evidence>
<evidence type="ECO:0000313" key="1">
    <source>
        <dbReference type="EMBL" id="CAF1160929.1"/>
    </source>
</evidence>
<proteinExistence type="predicted"/>
<protein>
    <submittedName>
        <fullName evidence="1">Uncharacterized protein</fullName>
    </submittedName>
</protein>
<gene>
    <name evidence="1" type="ORF">OXX778_LOCUS23592</name>
</gene>